<accession>A0A7H0GHF0</accession>
<feature type="transmembrane region" description="Helical" evidence="1">
    <location>
        <begin position="295"/>
        <end position="317"/>
    </location>
</feature>
<reference evidence="2 3" key="1">
    <citation type="submission" date="2020-08" db="EMBL/GenBank/DDBJ databases">
        <title>Genome sequence of Diaphorobacter aerolatus KACC 16536T.</title>
        <authorList>
            <person name="Hyun D.-W."/>
            <person name="Bae J.-W."/>
        </authorList>
    </citation>
    <scope>NUCLEOTIDE SEQUENCE [LARGE SCALE GENOMIC DNA]</scope>
    <source>
        <strain evidence="2 3">KACC 16536</strain>
    </source>
</reference>
<evidence type="ECO:0000313" key="3">
    <source>
        <dbReference type="Proteomes" id="UP000516028"/>
    </source>
</evidence>
<dbReference type="KEGG" id="daer:H9K75_16195"/>
<proteinExistence type="predicted"/>
<organism evidence="2 3">
    <name type="scientific">Diaphorobacter aerolatus</name>
    <dbReference type="NCBI Taxonomy" id="1288495"/>
    <lineage>
        <taxon>Bacteria</taxon>
        <taxon>Pseudomonadati</taxon>
        <taxon>Pseudomonadota</taxon>
        <taxon>Betaproteobacteria</taxon>
        <taxon>Burkholderiales</taxon>
        <taxon>Comamonadaceae</taxon>
        <taxon>Diaphorobacter</taxon>
    </lineage>
</organism>
<feature type="transmembrane region" description="Helical" evidence="1">
    <location>
        <begin position="256"/>
        <end position="283"/>
    </location>
</feature>
<dbReference type="Proteomes" id="UP000516028">
    <property type="component" value="Chromosome"/>
</dbReference>
<keyword evidence="3" id="KW-1185">Reference proteome</keyword>
<name>A0A7H0GHF0_9BURK</name>
<dbReference type="EMBL" id="CP060783">
    <property type="protein sequence ID" value="QNP47716.1"/>
    <property type="molecule type" value="Genomic_DNA"/>
</dbReference>
<sequence length="423" mass="47536">MDASSQRDLRLERERGSAPDKIRAHPLRFTGRGSEYFRVWIVNVLLSIVTLGFYTPFARRRTAQYFYGHSMLAGSALEFTAQQRRMVFGFLVVFLLSIAYQLALRTGQDTAVALFLLCGAALAPFIWASAMRFRLSNTRWRGLRLMFTANWKEIYKASWPVFALALVWIGIFYGVDFLVTGGTADVTEGQTAHPEFPRIEAATGWSIVGIFLLGMFLSVLCIIRIEYNYRSLLVLRTRIGNEISRWKPVYMDFVKIWVGTVLVFALSLVVVLALISAVAGGAYLLGHGLGDRSGIMFFVVVILGVVLMLFLLLLASGPARAYRESRMFHLIWNNTGISTIARFKCTLSTRRFVMLRLKNMLLTILTIGFYRPFARVAEYQMKFESVTLYVKGSVEQLAGRLEQGQKEGFGDALADAAGLDLIG</sequence>
<protein>
    <submittedName>
        <fullName evidence="2">DUF898 domain-containing protein</fullName>
    </submittedName>
</protein>
<keyword evidence="1" id="KW-0812">Transmembrane</keyword>
<dbReference type="AlphaFoldDB" id="A0A7H0GHF0"/>
<dbReference type="RefSeq" id="WP_187723396.1">
    <property type="nucleotide sequence ID" value="NZ_CP060783.1"/>
</dbReference>
<gene>
    <name evidence="2" type="ORF">H9K75_16195</name>
</gene>
<feature type="transmembrane region" description="Helical" evidence="1">
    <location>
        <begin position="110"/>
        <end position="133"/>
    </location>
</feature>
<feature type="transmembrane region" description="Helical" evidence="1">
    <location>
        <begin position="37"/>
        <end position="57"/>
    </location>
</feature>
<feature type="transmembrane region" description="Helical" evidence="1">
    <location>
        <begin position="154"/>
        <end position="175"/>
    </location>
</feature>
<dbReference type="InterPro" id="IPR010295">
    <property type="entry name" value="DUF898"/>
</dbReference>
<evidence type="ECO:0000313" key="2">
    <source>
        <dbReference type="EMBL" id="QNP47716.1"/>
    </source>
</evidence>
<feature type="transmembrane region" description="Helical" evidence="1">
    <location>
        <begin position="204"/>
        <end position="223"/>
    </location>
</feature>
<feature type="transmembrane region" description="Helical" evidence="1">
    <location>
        <begin position="86"/>
        <end position="104"/>
    </location>
</feature>
<evidence type="ECO:0000256" key="1">
    <source>
        <dbReference type="SAM" id="Phobius"/>
    </source>
</evidence>
<keyword evidence="1" id="KW-0472">Membrane</keyword>
<keyword evidence="1" id="KW-1133">Transmembrane helix</keyword>
<dbReference type="Pfam" id="PF05987">
    <property type="entry name" value="DUF898"/>
    <property type="match status" value="1"/>
</dbReference>